<organism evidence="1">
    <name type="scientific">Mantoniella antarctica</name>
    <dbReference type="NCBI Taxonomy" id="81844"/>
    <lineage>
        <taxon>Eukaryota</taxon>
        <taxon>Viridiplantae</taxon>
        <taxon>Chlorophyta</taxon>
        <taxon>Mamiellophyceae</taxon>
        <taxon>Mamiellales</taxon>
        <taxon>Mamiellaceae</taxon>
        <taxon>Mantoniella</taxon>
    </lineage>
</organism>
<evidence type="ECO:0000313" key="1">
    <source>
        <dbReference type="EMBL" id="CAD8708455.1"/>
    </source>
</evidence>
<reference evidence="1" key="1">
    <citation type="submission" date="2021-01" db="EMBL/GenBank/DDBJ databases">
        <authorList>
            <person name="Corre E."/>
            <person name="Pelletier E."/>
            <person name="Niang G."/>
            <person name="Scheremetjew M."/>
            <person name="Finn R."/>
            <person name="Kale V."/>
            <person name="Holt S."/>
            <person name="Cochrane G."/>
            <person name="Meng A."/>
            <person name="Brown T."/>
            <person name="Cohen L."/>
        </authorList>
    </citation>
    <scope>NUCLEOTIDE SEQUENCE</scope>
    <source>
        <strain evidence="1">SL-175</strain>
    </source>
</reference>
<gene>
    <name evidence="1" type="ORF">MANT1106_LOCUS11138</name>
</gene>
<dbReference type="EMBL" id="HBFC01018691">
    <property type="protein sequence ID" value="CAD8708455.1"/>
    <property type="molecule type" value="Transcribed_RNA"/>
</dbReference>
<name>A0A7S0SJ35_9CHLO</name>
<accession>A0A7S0SJ35</accession>
<dbReference type="AlphaFoldDB" id="A0A7S0SJ35"/>
<proteinExistence type="predicted"/>
<protein>
    <submittedName>
        <fullName evidence="1">Uncharacterized protein</fullName>
    </submittedName>
</protein>
<sequence>MHQLLPRMRRDRHVQRLVGSFALLLLQSMRRGGGESDTSTTYIISRTATATGSGLLNLSVFILYSDSSQNSTMRCPTSTTWCSPICASHSAFSSPSSPTSTACPAAANATRSRCSAAHSMAGTTNLLRTSSRRLQAPV</sequence>